<accession>A0A811P621</accession>
<feature type="signal peptide" evidence="1">
    <location>
        <begin position="1"/>
        <end position="29"/>
    </location>
</feature>
<keyword evidence="3" id="KW-1185">Reference proteome</keyword>
<dbReference type="Proteomes" id="UP000604825">
    <property type="component" value="Unassembled WGS sequence"/>
</dbReference>
<dbReference type="AlphaFoldDB" id="A0A811P621"/>
<protein>
    <submittedName>
        <fullName evidence="2">Uncharacterized protein</fullName>
    </submittedName>
</protein>
<proteinExistence type="predicted"/>
<dbReference type="PANTHER" id="PTHR31718:SF0">
    <property type="entry name" value="PLAT DOMAIN-CONTAINING PROTEIN 2"/>
    <property type="match status" value="1"/>
</dbReference>
<name>A0A811P621_9POAL</name>
<keyword evidence="1" id="KW-0732">Signal</keyword>
<dbReference type="InterPro" id="IPR036392">
    <property type="entry name" value="PLAT/LH2_dom_sf"/>
</dbReference>
<sequence length="184" mass="19980">MARSRSRLPPLPVVVVMVMASLLLQSAAAAVEPHIEMVVNDNKNKSSSSKMNDDYCHYQFTVRTSGWVLASGTDSTLTFYVWDHYGTGVHVSQDGSGWPMFESNSEDVLNFDGPCISQPCVLVISTDGAGWQADWLMSWLEVVVTGGDGPPVEAVTFYNGRKGSDGVGGTWLGPNNKEMQIDLC</sequence>
<organism evidence="2 3">
    <name type="scientific">Miscanthus lutarioriparius</name>
    <dbReference type="NCBI Taxonomy" id="422564"/>
    <lineage>
        <taxon>Eukaryota</taxon>
        <taxon>Viridiplantae</taxon>
        <taxon>Streptophyta</taxon>
        <taxon>Embryophyta</taxon>
        <taxon>Tracheophyta</taxon>
        <taxon>Spermatophyta</taxon>
        <taxon>Magnoliopsida</taxon>
        <taxon>Liliopsida</taxon>
        <taxon>Poales</taxon>
        <taxon>Poaceae</taxon>
        <taxon>PACMAD clade</taxon>
        <taxon>Panicoideae</taxon>
        <taxon>Andropogonodae</taxon>
        <taxon>Andropogoneae</taxon>
        <taxon>Saccharinae</taxon>
        <taxon>Miscanthus</taxon>
    </lineage>
</organism>
<dbReference type="SUPFAM" id="SSF49723">
    <property type="entry name" value="Lipase/lipooxygenase domain (PLAT/LH2 domain)"/>
    <property type="match status" value="1"/>
</dbReference>
<feature type="chain" id="PRO_5032726460" evidence="1">
    <location>
        <begin position="30"/>
        <end position="184"/>
    </location>
</feature>
<dbReference type="PANTHER" id="PTHR31718">
    <property type="entry name" value="PLAT DOMAIN-CONTAINING PROTEIN"/>
    <property type="match status" value="1"/>
</dbReference>
<evidence type="ECO:0000313" key="2">
    <source>
        <dbReference type="EMBL" id="CAD6241541.1"/>
    </source>
</evidence>
<dbReference type="EMBL" id="CAJGYO010000007">
    <property type="protein sequence ID" value="CAD6241541.1"/>
    <property type="molecule type" value="Genomic_DNA"/>
</dbReference>
<evidence type="ECO:0000313" key="3">
    <source>
        <dbReference type="Proteomes" id="UP000604825"/>
    </source>
</evidence>
<reference evidence="2" key="1">
    <citation type="submission" date="2020-10" db="EMBL/GenBank/DDBJ databases">
        <authorList>
            <person name="Han B."/>
            <person name="Lu T."/>
            <person name="Zhao Q."/>
            <person name="Huang X."/>
            <person name="Zhao Y."/>
        </authorList>
    </citation>
    <scope>NUCLEOTIDE SEQUENCE</scope>
</reference>
<gene>
    <name evidence="2" type="ORF">NCGR_LOCUS27282</name>
</gene>
<evidence type="ECO:0000256" key="1">
    <source>
        <dbReference type="SAM" id="SignalP"/>
    </source>
</evidence>
<comment type="caution">
    <text evidence="2">The sequence shown here is derived from an EMBL/GenBank/DDBJ whole genome shotgun (WGS) entry which is preliminary data.</text>
</comment>
<dbReference type="Gene3D" id="2.60.60.20">
    <property type="entry name" value="PLAT/LH2 domain"/>
    <property type="match status" value="1"/>
</dbReference>